<dbReference type="InterPro" id="IPR052523">
    <property type="entry name" value="Trichothecene_AcTrans"/>
</dbReference>
<evidence type="ECO:0000313" key="3">
    <source>
        <dbReference type="Proteomes" id="UP000642748"/>
    </source>
</evidence>
<dbReference type="InterPro" id="IPR000182">
    <property type="entry name" value="GNAT_dom"/>
</dbReference>
<dbReference type="InterPro" id="IPR016181">
    <property type="entry name" value="Acyl_CoA_acyltransferase"/>
</dbReference>
<evidence type="ECO:0000313" key="2">
    <source>
        <dbReference type="EMBL" id="GIH13286.1"/>
    </source>
</evidence>
<dbReference type="EMBL" id="BONZ01000013">
    <property type="protein sequence ID" value="GIH13286.1"/>
    <property type="molecule type" value="Genomic_DNA"/>
</dbReference>
<dbReference type="Proteomes" id="UP000642748">
    <property type="component" value="Unassembled WGS sequence"/>
</dbReference>
<dbReference type="PROSITE" id="PS51186">
    <property type="entry name" value="GNAT"/>
    <property type="match status" value="1"/>
</dbReference>
<name>A0A8J3VPD7_9ACTN</name>
<dbReference type="PANTHER" id="PTHR42791:SF1">
    <property type="entry name" value="N-ACETYLTRANSFERASE DOMAIN-CONTAINING PROTEIN"/>
    <property type="match status" value="1"/>
</dbReference>
<proteinExistence type="predicted"/>
<keyword evidence="3" id="KW-1185">Reference proteome</keyword>
<gene>
    <name evidence="2" type="ORF">Raf01_14580</name>
</gene>
<accession>A0A8J3VPD7</accession>
<reference evidence="2" key="1">
    <citation type="submission" date="2021-01" db="EMBL/GenBank/DDBJ databases">
        <title>Whole genome shotgun sequence of Rugosimonospora africana NBRC 104875.</title>
        <authorList>
            <person name="Komaki H."/>
            <person name="Tamura T."/>
        </authorList>
    </citation>
    <scope>NUCLEOTIDE SEQUENCE</scope>
    <source>
        <strain evidence="2">NBRC 104875</strain>
    </source>
</reference>
<dbReference type="Pfam" id="PF00583">
    <property type="entry name" value="Acetyltransf_1"/>
    <property type="match status" value="1"/>
</dbReference>
<dbReference type="SUPFAM" id="SSF55729">
    <property type="entry name" value="Acyl-CoA N-acyltransferases (Nat)"/>
    <property type="match status" value="1"/>
</dbReference>
<dbReference type="GO" id="GO:0016747">
    <property type="term" value="F:acyltransferase activity, transferring groups other than amino-acyl groups"/>
    <property type="evidence" value="ECO:0007669"/>
    <property type="project" value="InterPro"/>
</dbReference>
<dbReference type="PANTHER" id="PTHR42791">
    <property type="entry name" value="GNAT FAMILY ACETYLTRANSFERASE"/>
    <property type="match status" value="1"/>
</dbReference>
<organism evidence="2 3">
    <name type="scientific">Rugosimonospora africana</name>
    <dbReference type="NCBI Taxonomy" id="556532"/>
    <lineage>
        <taxon>Bacteria</taxon>
        <taxon>Bacillati</taxon>
        <taxon>Actinomycetota</taxon>
        <taxon>Actinomycetes</taxon>
        <taxon>Micromonosporales</taxon>
        <taxon>Micromonosporaceae</taxon>
        <taxon>Rugosimonospora</taxon>
    </lineage>
</organism>
<feature type="domain" description="N-acetyltransferase" evidence="1">
    <location>
        <begin position="87"/>
        <end position="218"/>
    </location>
</feature>
<evidence type="ECO:0000259" key="1">
    <source>
        <dbReference type="PROSITE" id="PS51186"/>
    </source>
</evidence>
<sequence length="221" mass="24133">MPLSVEITSLDRNREAVRVCAAIPSRAVTAPEITVATPADREPIVGSLVDTFANDPVLRYLFPDQATYPRYAAAFFGYLFDKRVSKQTIWTIGRGASVALWNPPGTEEASPERRTLADLLPAGAMARVDAYDDAVHAVLPAAPFWYLGVLGTHPDSTGHRWGHAVMRAGLRRAAEDGVPAVLETSNPGNVEMYRRAGWEVVRTVAAPLTIWVMRQSPRPAD</sequence>
<protein>
    <recommendedName>
        <fullName evidence="1">N-acetyltransferase domain-containing protein</fullName>
    </recommendedName>
</protein>
<dbReference type="Gene3D" id="3.40.630.30">
    <property type="match status" value="1"/>
</dbReference>
<dbReference type="AlphaFoldDB" id="A0A8J3VPD7"/>
<comment type="caution">
    <text evidence="2">The sequence shown here is derived from an EMBL/GenBank/DDBJ whole genome shotgun (WGS) entry which is preliminary data.</text>
</comment>